<organism evidence="2 3">
    <name type="scientific">Favolaschia claudopus</name>
    <dbReference type="NCBI Taxonomy" id="2862362"/>
    <lineage>
        <taxon>Eukaryota</taxon>
        <taxon>Fungi</taxon>
        <taxon>Dikarya</taxon>
        <taxon>Basidiomycota</taxon>
        <taxon>Agaricomycotina</taxon>
        <taxon>Agaricomycetes</taxon>
        <taxon>Agaricomycetidae</taxon>
        <taxon>Agaricales</taxon>
        <taxon>Marasmiineae</taxon>
        <taxon>Mycenaceae</taxon>
        <taxon>Favolaschia</taxon>
    </lineage>
</organism>
<evidence type="ECO:0000313" key="2">
    <source>
        <dbReference type="EMBL" id="KAK7001963.1"/>
    </source>
</evidence>
<reference evidence="2 3" key="1">
    <citation type="journal article" date="2024" name="J Genomics">
        <title>Draft genome sequencing and assembly of Favolaschia claudopus CIRM-BRFM 2984 isolated from oak limbs.</title>
        <authorList>
            <person name="Navarro D."/>
            <person name="Drula E."/>
            <person name="Chaduli D."/>
            <person name="Cazenave R."/>
            <person name="Ahrendt S."/>
            <person name="Wang J."/>
            <person name="Lipzen A."/>
            <person name="Daum C."/>
            <person name="Barry K."/>
            <person name="Grigoriev I.V."/>
            <person name="Favel A."/>
            <person name="Rosso M.N."/>
            <person name="Martin F."/>
        </authorList>
    </citation>
    <scope>NUCLEOTIDE SEQUENCE [LARGE SCALE GENOMIC DNA]</scope>
    <source>
        <strain evidence="2 3">CIRM-BRFM 2984</strain>
    </source>
</reference>
<feature type="compositionally biased region" description="Polar residues" evidence="1">
    <location>
        <begin position="165"/>
        <end position="190"/>
    </location>
</feature>
<dbReference type="Proteomes" id="UP001362999">
    <property type="component" value="Unassembled WGS sequence"/>
</dbReference>
<accession>A0AAW0A7U4</accession>
<keyword evidence="3" id="KW-1185">Reference proteome</keyword>
<evidence type="ECO:0000313" key="3">
    <source>
        <dbReference type="Proteomes" id="UP001362999"/>
    </source>
</evidence>
<name>A0AAW0A7U4_9AGAR</name>
<gene>
    <name evidence="2" type="ORF">R3P38DRAFT_2795457</name>
</gene>
<comment type="caution">
    <text evidence="2">The sequence shown here is derived from an EMBL/GenBank/DDBJ whole genome shotgun (WGS) entry which is preliminary data.</text>
</comment>
<feature type="region of interest" description="Disordered" evidence="1">
    <location>
        <begin position="1"/>
        <end position="29"/>
    </location>
</feature>
<dbReference type="EMBL" id="JAWWNJ010000081">
    <property type="protein sequence ID" value="KAK7001963.1"/>
    <property type="molecule type" value="Genomic_DNA"/>
</dbReference>
<feature type="region of interest" description="Disordered" evidence="1">
    <location>
        <begin position="157"/>
        <end position="200"/>
    </location>
</feature>
<protein>
    <submittedName>
        <fullName evidence="2">Uncharacterized protein</fullName>
    </submittedName>
</protein>
<proteinExistence type="predicted"/>
<sequence>MPTVDSGDPGSGGVNEGVNGERRGGGGRANAGWPPRFFDFFTSKPTVQTQLARDSATKPPTLRDSAIRHRLLKKMGTTEHLLINRPIVKRSLEFYGIQIELSSVASFDVKQTSLETRQTGRCKDLFVLDAENNQLELESKARNNTARLPKMIQYRMQRRSRGHSTPKSAFVKPNSTEPTQQVSNNSSGIPTITKGFKPNSSSDLETPCLTMATKTSPQLLEIFNHIIGTFE</sequence>
<evidence type="ECO:0000256" key="1">
    <source>
        <dbReference type="SAM" id="MobiDB-lite"/>
    </source>
</evidence>
<dbReference type="AlphaFoldDB" id="A0AAW0A7U4"/>